<feature type="coiled-coil region" evidence="1">
    <location>
        <begin position="39"/>
        <end position="66"/>
    </location>
</feature>
<name>A0ABQ7HA10_DUNSA</name>
<comment type="caution">
    <text evidence="2">The sequence shown here is derived from an EMBL/GenBank/DDBJ whole genome shotgun (WGS) entry which is preliminary data.</text>
</comment>
<keyword evidence="3" id="KW-1185">Reference proteome</keyword>
<evidence type="ECO:0000256" key="1">
    <source>
        <dbReference type="SAM" id="Coils"/>
    </source>
</evidence>
<proteinExistence type="predicted"/>
<sequence>MQRSSRLALQSPPALPIDQNLQLELQQKTCNLVAVQRNYDVLSRVMQQKQSELDQLKKEHDEESRRALGLGIKLDDALSRAHRAGWSQLLFECLASTFQHPFP</sequence>
<evidence type="ECO:0000313" key="3">
    <source>
        <dbReference type="Proteomes" id="UP000815325"/>
    </source>
</evidence>
<evidence type="ECO:0000313" key="2">
    <source>
        <dbReference type="EMBL" id="KAF5843692.1"/>
    </source>
</evidence>
<accession>A0ABQ7HA10</accession>
<reference evidence="2" key="1">
    <citation type="submission" date="2017-08" db="EMBL/GenBank/DDBJ databases">
        <authorList>
            <person name="Polle J.E."/>
            <person name="Barry K."/>
            <person name="Cushman J."/>
            <person name="Schmutz J."/>
            <person name="Tran D."/>
            <person name="Hathwaick L.T."/>
            <person name="Yim W.C."/>
            <person name="Jenkins J."/>
            <person name="Mckie-Krisberg Z.M."/>
            <person name="Prochnik S."/>
            <person name="Lindquist E."/>
            <person name="Dockter R.B."/>
            <person name="Adam C."/>
            <person name="Molina H."/>
            <person name="Bunkerborg J."/>
            <person name="Jin E."/>
            <person name="Buchheim M."/>
            <person name="Magnuson J."/>
        </authorList>
    </citation>
    <scope>NUCLEOTIDE SEQUENCE</scope>
    <source>
        <strain evidence="2">CCAP 19/18</strain>
    </source>
</reference>
<dbReference type="Proteomes" id="UP000815325">
    <property type="component" value="Unassembled WGS sequence"/>
</dbReference>
<dbReference type="EMBL" id="MU069439">
    <property type="protein sequence ID" value="KAF5843692.1"/>
    <property type="molecule type" value="Genomic_DNA"/>
</dbReference>
<gene>
    <name evidence="2" type="ORF">DUNSADRAFT_10868</name>
</gene>
<organism evidence="2 3">
    <name type="scientific">Dunaliella salina</name>
    <name type="common">Green alga</name>
    <name type="synonym">Protococcus salinus</name>
    <dbReference type="NCBI Taxonomy" id="3046"/>
    <lineage>
        <taxon>Eukaryota</taxon>
        <taxon>Viridiplantae</taxon>
        <taxon>Chlorophyta</taxon>
        <taxon>core chlorophytes</taxon>
        <taxon>Chlorophyceae</taxon>
        <taxon>CS clade</taxon>
        <taxon>Chlamydomonadales</taxon>
        <taxon>Dunaliellaceae</taxon>
        <taxon>Dunaliella</taxon>
    </lineage>
</organism>
<keyword evidence="1" id="KW-0175">Coiled coil</keyword>
<protein>
    <submittedName>
        <fullName evidence="2">Uncharacterized protein</fullName>
    </submittedName>
</protein>